<accession>A0A7T3DFK5</accession>
<protein>
    <submittedName>
        <fullName evidence="1">Uncharacterized protein</fullName>
    </submittedName>
</protein>
<dbReference type="EMBL" id="CP065748">
    <property type="protein sequence ID" value="QPS82429.1"/>
    <property type="molecule type" value="Genomic_DNA"/>
</dbReference>
<dbReference type="Proteomes" id="UP000595064">
    <property type="component" value="Chromosome"/>
</dbReference>
<dbReference type="KEGG" id="dla:I6G47_04945"/>
<proteinExistence type="predicted"/>
<reference evidence="1 2" key="1">
    <citation type="submission" date="2020-12" db="EMBL/GenBank/DDBJ databases">
        <title>FDA dAtabase for Regulatory Grade micrObial Sequences (FDA-ARGOS): Supporting development and validation of Infectious Disease Dx tests.</title>
        <authorList>
            <person name="Sproer C."/>
            <person name="Gronow S."/>
            <person name="Severitt S."/>
            <person name="Schroder I."/>
            <person name="Tallon L."/>
            <person name="Sadzewicz L."/>
            <person name="Zhao X."/>
            <person name="Boylan J."/>
            <person name="Ott S."/>
            <person name="Bowen H."/>
            <person name="Vavikolanu K."/>
            <person name="Mehta A."/>
            <person name="Aluvathingal J."/>
            <person name="Nadendla S."/>
            <person name="Lowell S."/>
            <person name="Myers T."/>
            <person name="Yan Y."/>
            <person name="Sichtig H."/>
        </authorList>
    </citation>
    <scope>NUCLEOTIDE SEQUENCE [LARGE SCALE GENOMIC DNA]</scope>
    <source>
        <strain evidence="1 2">FDAARGOS_890</strain>
    </source>
</reference>
<evidence type="ECO:0000313" key="1">
    <source>
        <dbReference type="EMBL" id="QPS82429.1"/>
    </source>
</evidence>
<dbReference type="RefSeq" id="WP_016446996.1">
    <property type="nucleotide sequence ID" value="NZ_CP065748.1"/>
</dbReference>
<evidence type="ECO:0000313" key="2">
    <source>
        <dbReference type="Proteomes" id="UP000595064"/>
    </source>
</evidence>
<keyword evidence="2" id="KW-1185">Reference proteome</keyword>
<organism evidence="1 2">
    <name type="scientific">Delftia lacustris</name>
    <dbReference type="NCBI Taxonomy" id="558537"/>
    <lineage>
        <taxon>Bacteria</taxon>
        <taxon>Pseudomonadati</taxon>
        <taxon>Pseudomonadota</taxon>
        <taxon>Betaproteobacteria</taxon>
        <taxon>Burkholderiales</taxon>
        <taxon>Comamonadaceae</taxon>
        <taxon>Delftia</taxon>
    </lineage>
</organism>
<dbReference type="AlphaFoldDB" id="A0A7T3DFK5"/>
<sequence length="210" mass="22439">MPELQQALQRLGSPSHHGHCAMPALAKPASVSVGLARAACLTLLAVASWHAVAAAPADTADAAPKHAAAADFSRPASHYVASVAALRNYLQAKDEANNTQKAQSRQHFCFVQQHNRTVTPARSSVWMVWLEGGQIANLGQRRFTAKPSPDEAQWDGDALAEAKAIHLATDVRETAQETTGSSILVERAWVDLLLAQCKAKGRTIKVAPAR</sequence>
<gene>
    <name evidence="1" type="ORF">I6G47_04945</name>
</gene>
<name>A0A7T3DFK5_9BURK</name>